<gene>
    <name evidence="8" type="ORF">GCM10009097_59200</name>
</gene>
<comment type="function">
    <text evidence="2">Catalyzes the epimerization of the C3' and C5'positions of dTDP-6-deoxy-D-xylo-4-hexulose, forming dTDP-6-deoxy-L-lyxo-4-hexulose.</text>
</comment>
<evidence type="ECO:0000256" key="5">
    <source>
        <dbReference type="ARBA" id="ARBA00029758"/>
    </source>
</evidence>
<comment type="catalytic activity">
    <reaction evidence="1">
        <text>dTDP-4-dehydro-6-deoxy-alpha-D-glucose = dTDP-4-dehydro-beta-L-rhamnose</text>
        <dbReference type="Rhea" id="RHEA:16969"/>
        <dbReference type="ChEBI" id="CHEBI:57649"/>
        <dbReference type="ChEBI" id="CHEBI:62830"/>
        <dbReference type="EC" id="5.1.3.13"/>
    </reaction>
</comment>
<keyword evidence="9" id="KW-1185">Reference proteome</keyword>
<sequence length="106" mass="11968">MDVRWGSPNFGQWVGVELDDVHHRQLWIPPGFAHGFCVLSDEAEFVYKCTSYYDPASDTGVRWNDPTIGVTWPLQEADLQLSTKDQSLPLLSEKPVATLPSYEVNT</sequence>
<dbReference type="InterPro" id="IPR011051">
    <property type="entry name" value="RmlC_Cupin_sf"/>
</dbReference>
<evidence type="ECO:0000256" key="1">
    <source>
        <dbReference type="ARBA" id="ARBA00001298"/>
    </source>
</evidence>
<evidence type="ECO:0000256" key="7">
    <source>
        <dbReference type="ARBA" id="ARBA00033311"/>
    </source>
</evidence>
<evidence type="ECO:0000256" key="2">
    <source>
        <dbReference type="ARBA" id="ARBA00001997"/>
    </source>
</evidence>
<protein>
    <recommendedName>
        <fullName evidence="4">dTDP-4-dehydrorhamnose 3,5-epimerase</fullName>
        <ecNumber evidence="3">5.1.3.13</ecNumber>
    </recommendedName>
    <alternativeName>
        <fullName evidence="6">Thymidine diphospho-4-keto-rhamnose 3,5-epimerase</fullName>
    </alternativeName>
    <alternativeName>
        <fullName evidence="5">dTDP-4-keto-6-deoxyglucose 3,5-epimerase</fullName>
    </alternativeName>
    <alternativeName>
        <fullName evidence="7">dTDP-6-deoxy-D-xylo-4-hexulose 3,5-epimerase</fullName>
    </alternativeName>
</protein>
<dbReference type="InterPro" id="IPR014710">
    <property type="entry name" value="RmlC-like_jellyroll"/>
</dbReference>
<dbReference type="PANTHER" id="PTHR21047">
    <property type="entry name" value="DTDP-6-DEOXY-D-GLUCOSE-3,5 EPIMERASE"/>
    <property type="match status" value="1"/>
</dbReference>
<name>A0ABP3N2U4_9BURK</name>
<dbReference type="PANTHER" id="PTHR21047:SF2">
    <property type="entry name" value="THYMIDINE DIPHOSPHO-4-KETO-RHAMNOSE 3,5-EPIMERASE"/>
    <property type="match status" value="1"/>
</dbReference>
<accession>A0ABP3N2U4</accession>
<evidence type="ECO:0000256" key="4">
    <source>
        <dbReference type="ARBA" id="ARBA00019595"/>
    </source>
</evidence>
<reference evidence="9" key="1">
    <citation type="journal article" date="2019" name="Int. J. Syst. Evol. Microbiol.">
        <title>The Global Catalogue of Microorganisms (GCM) 10K type strain sequencing project: providing services to taxonomists for standard genome sequencing and annotation.</title>
        <authorList>
            <consortium name="The Broad Institute Genomics Platform"/>
            <consortium name="The Broad Institute Genome Sequencing Center for Infectious Disease"/>
            <person name="Wu L."/>
            <person name="Ma J."/>
        </authorList>
    </citation>
    <scope>NUCLEOTIDE SEQUENCE [LARGE SCALE GENOMIC DNA]</scope>
    <source>
        <strain evidence="9">JCM 14330</strain>
    </source>
</reference>
<evidence type="ECO:0000313" key="9">
    <source>
        <dbReference type="Proteomes" id="UP001501706"/>
    </source>
</evidence>
<proteinExistence type="predicted"/>
<evidence type="ECO:0000256" key="6">
    <source>
        <dbReference type="ARBA" id="ARBA00031424"/>
    </source>
</evidence>
<comment type="caution">
    <text evidence="8">The sequence shown here is derived from an EMBL/GenBank/DDBJ whole genome shotgun (WGS) entry which is preliminary data.</text>
</comment>
<dbReference type="Gene3D" id="2.60.120.10">
    <property type="entry name" value="Jelly Rolls"/>
    <property type="match status" value="1"/>
</dbReference>
<evidence type="ECO:0000256" key="3">
    <source>
        <dbReference type="ARBA" id="ARBA00012098"/>
    </source>
</evidence>
<dbReference type="Proteomes" id="UP001501706">
    <property type="component" value="Unassembled WGS sequence"/>
</dbReference>
<dbReference type="Pfam" id="PF00908">
    <property type="entry name" value="dTDP_sugar_isom"/>
    <property type="match status" value="1"/>
</dbReference>
<dbReference type="EMBL" id="BAAAEN010000049">
    <property type="protein sequence ID" value="GAA0534256.1"/>
    <property type="molecule type" value="Genomic_DNA"/>
</dbReference>
<dbReference type="SUPFAM" id="SSF51182">
    <property type="entry name" value="RmlC-like cupins"/>
    <property type="match status" value="1"/>
</dbReference>
<dbReference type="InterPro" id="IPR000888">
    <property type="entry name" value="RmlC-like"/>
</dbReference>
<dbReference type="EC" id="5.1.3.13" evidence="3"/>
<organism evidence="8 9">
    <name type="scientific">Pigmentiphaga daeguensis</name>
    <dbReference type="NCBI Taxonomy" id="414049"/>
    <lineage>
        <taxon>Bacteria</taxon>
        <taxon>Pseudomonadati</taxon>
        <taxon>Pseudomonadota</taxon>
        <taxon>Betaproteobacteria</taxon>
        <taxon>Burkholderiales</taxon>
        <taxon>Alcaligenaceae</taxon>
        <taxon>Pigmentiphaga</taxon>
    </lineage>
</organism>
<evidence type="ECO:0000313" key="8">
    <source>
        <dbReference type="EMBL" id="GAA0534256.1"/>
    </source>
</evidence>